<name>U6GBC2_EIMAC</name>
<dbReference type="RefSeq" id="XP_013252695.1">
    <property type="nucleotide sequence ID" value="XM_013397241.1"/>
</dbReference>
<organism evidence="2 3">
    <name type="scientific">Eimeria acervulina</name>
    <name type="common">Coccidian parasite</name>
    <dbReference type="NCBI Taxonomy" id="5801"/>
    <lineage>
        <taxon>Eukaryota</taxon>
        <taxon>Sar</taxon>
        <taxon>Alveolata</taxon>
        <taxon>Apicomplexa</taxon>
        <taxon>Conoidasida</taxon>
        <taxon>Coccidia</taxon>
        <taxon>Eucoccidiorida</taxon>
        <taxon>Eimeriorina</taxon>
        <taxon>Eimeriidae</taxon>
        <taxon>Eimeria</taxon>
    </lineage>
</organism>
<keyword evidence="3" id="KW-1185">Reference proteome</keyword>
<dbReference type="OrthoDB" id="346686at2759"/>
<feature type="compositionally biased region" description="Polar residues" evidence="1">
    <location>
        <begin position="311"/>
        <end position="321"/>
    </location>
</feature>
<proteinExistence type="predicted"/>
<evidence type="ECO:0000313" key="3">
    <source>
        <dbReference type="Proteomes" id="UP000018050"/>
    </source>
</evidence>
<dbReference type="VEuPathDB" id="ToxoDB:EAH_00019930"/>
<sequence>MAGLSFYRGTAAGAAAFELPAAAADRATAAAAAAAAVAAPGTTGRAVAAAPAEVAAAAAAAEAAAAAAAAEATRAAAAAGDDCLSDAFCLLSSNTAAAAAALSLLPASPGPLSCFRGPLRDLWFLCFELYCCRCSLSPPQAQQLLQTFLGAPKGEGAPLGAPLPRALGAPSGFAFLSYKEARAMVLLQGPPNQDPLHVAAAAADLRGSNLNPREAVGLLLLLQLLHRRAQRLHALYEQGPPRPLEAEALIGILAAALKPAAAAAAAALQLALQQQQIRPSFEAFASLLLQATETRKERLSPLWGPPEALSNPFQGPPQQVTRGRAPSSKRPLEIKETPVSSAKRQALHCPG</sequence>
<dbReference type="Proteomes" id="UP000018050">
    <property type="component" value="Unassembled WGS sequence"/>
</dbReference>
<feature type="region of interest" description="Disordered" evidence="1">
    <location>
        <begin position="299"/>
        <end position="351"/>
    </location>
</feature>
<accession>U6GBC2</accession>
<dbReference type="OMA" id="WFLCFEL"/>
<reference evidence="2" key="1">
    <citation type="submission" date="2013-10" db="EMBL/GenBank/DDBJ databases">
        <title>Genomic analysis of the causative agents of coccidiosis in chickens.</title>
        <authorList>
            <person name="Reid A.J."/>
            <person name="Blake D."/>
            <person name="Billington K."/>
            <person name="Browne H."/>
            <person name="Dunn M."/>
            <person name="Hung S."/>
            <person name="Kawahara F."/>
            <person name="Miranda-Saavedra D."/>
            <person name="Mourier T."/>
            <person name="Nagra H."/>
            <person name="Otto T.D."/>
            <person name="Rawlings N."/>
            <person name="Sanchez A."/>
            <person name="Sanders M."/>
            <person name="Subramaniam C."/>
            <person name="Tay Y."/>
            <person name="Dear P."/>
            <person name="Doerig C."/>
            <person name="Gruber A."/>
            <person name="Parkinson J."/>
            <person name="Shirley M."/>
            <person name="Wan K.L."/>
            <person name="Berriman M."/>
            <person name="Tomley F."/>
            <person name="Pain A."/>
        </authorList>
    </citation>
    <scope>NUCLEOTIDE SEQUENCE [LARGE SCALE GENOMIC DNA]</scope>
    <source>
        <strain evidence="2">Houghton</strain>
    </source>
</reference>
<reference evidence="2" key="2">
    <citation type="submission" date="2013-10" db="EMBL/GenBank/DDBJ databases">
        <authorList>
            <person name="Aslett M."/>
        </authorList>
    </citation>
    <scope>NUCLEOTIDE SEQUENCE [LARGE SCALE GENOMIC DNA]</scope>
    <source>
        <strain evidence="2">Houghton</strain>
    </source>
</reference>
<protein>
    <submittedName>
        <fullName evidence="2">Uncharacterized protein</fullName>
    </submittedName>
</protein>
<dbReference type="EMBL" id="HG670473">
    <property type="protein sequence ID" value="CDI76837.1"/>
    <property type="molecule type" value="Genomic_DNA"/>
</dbReference>
<dbReference type="GeneID" id="25270063"/>
<evidence type="ECO:0000256" key="1">
    <source>
        <dbReference type="SAM" id="MobiDB-lite"/>
    </source>
</evidence>
<evidence type="ECO:0000313" key="2">
    <source>
        <dbReference type="EMBL" id="CDI76837.1"/>
    </source>
</evidence>
<gene>
    <name evidence="2" type="ORF">EAH_00019930</name>
</gene>
<dbReference type="AlphaFoldDB" id="U6GBC2"/>